<evidence type="ECO:0000313" key="5">
    <source>
        <dbReference type="Proteomes" id="UP000886786"/>
    </source>
</evidence>
<dbReference type="GO" id="GO:0032259">
    <property type="term" value="P:methylation"/>
    <property type="evidence" value="ECO:0007669"/>
    <property type="project" value="UniProtKB-KW"/>
</dbReference>
<dbReference type="CDD" id="cd02440">
    <property type="entry name" value="AdoMet_MTases"/>
    <property type="match status" value="1"/>
</dbReference>
<keyword evidence="1 4" id="KW-0489">Methyltransferase</keyword>
<dbReference type="PANTHER" id="PTHR47816:SF4">
    <property type="entry name" value="RIBOSOMAL RNA SMALL SUBUNIT METHYLTRANSFERASE C"/>
    <property type="match status" value="1"/>
</dbReference>
<dbReference type="Pfam" id="PF05175">
    <property type="entry name" value="MTS"/>
    <property type="match status" value="1"/>
</dbReference>
<gene>
    <name evidence="4" type="ORF">IAB27_07230</name>
</gene>
<dbReference type="InterPro" id="IPR046977">
    <property type="entry name" value="RsmC/RlmG"/>
</dbReference>
<sequence length="194" mass="21996">MSHYFTNDYVESNENEIKVKIKNTDLTFITDNGVFSKHGLDFGTRSLLENLPIQVLKGDILDFGCGYGPIGIYLKKNTSANIDMLDVNERALNLARKNAKINNVSVNIFQSDLYTNVTKKYDYIVTNPPIRVGKKTLYKILFEAEKHLKPDGKLIFVINKNQGAKTTARDLSKIYEVTIIAKNKGFYIISAKKH</sequence>
<dbReference type="PANTHER" id="PTHR47816">
    <property type="entry name" value="RIBOSOMAL RNA SMALL SUBUNIT METHYLTRANSFERASE C"/>
    <property type="match status" value="1"/>
</dbReference>
<dbReference type="AlphaFoldDB" id="A0A9D1CZP0"/>
<protein>
    <submittedName>
        <fullName evidence="4">Class I SAM-dependent methyltransferase</fullName>
    </submittedName>
</protein>
<reference evidence="4" key="1">
    <citation type="submission" date="2020-10" db="EMBL/GenBank/DDBJ databases">
        <authorList>
            <person name="Gilroy R."/>
        </authorList>
    </citation>
    <scope>NUCLEOTIDE SEQUENCE</scope>
    <source>
        <strain evidence="4">CHK147-3167</strain>
    </source>
</reference>
<evidence type="ECO:0000259" key="3">
    <source>
        <dbReference type="Pfam" id="PF05175"/>
    </source>
</evidence>
<dbReference type="InterPro" id="IPR007848">
    <property type="entry name" value="Small_mtfrase_dom"/>
</dbReference>
<dbReference type="EMBL" id="DVFV01000123">
    <property type="protein sequence ID" value="HIQ91395.1"/>
    <property type="molecule type" value="Genomic_DNA"/>
</dbReference>
<comment type="caution">
    <text evidence="4">The sequence shown here is derived from an EMBL/GenBank/DDBJ whole genome shotgun (WGS) entry which is preliminary data.</text>
</comment>
<evidence type="ECO:0000313" key="4">
    <source>
        <dbReference type="EMBL" id="HIQ91395.1"/>
    </source>
</evidence>
<dbReference type="InterPro" id="IPR029063">
    <property type="entry name" value="SAM-dependent_MTases_sf"/>
</dbReference>
<organism evidence="4 5">
    <name type="scientific">Candidatus Coprosoma intestinipullorum</name>
    <dbReference type="NCBI Taxonomy" id="2840752"/>
    <lineage>
        <taxon>Bacteria</taxon>
        <taxon>Bacillati</taxon>
        <taxon>Bacillota</taxon>
        <taxon>Bacillota incertae sedis</taxon>
        <taxon>Candidatus Coprosoma</taxon>
    </lineage>
</organism>
<dbReference type="Gene3D" id="3.40.50.150">
    <property type="entry name" value="Vaccinia Virus protein VP39"/>
    <property type="match status" value="1"/>
</dbReference>
<dbReference type="Proteomes" id="UP000886786">
    <property type="component" value="Unassembled WGS sequence"/>
</dbReference>
<evidence type="ECO:0000256" key="2">
    <source>
        <dbReference type="ARBA" id="ARBA00022679"/>
    </source>
</evidence>
<accession>A0A9D1CZP0</accession>
<keyword evidence="2" id="KW-0808">Transferase</keyword>
<dbReference type="SUPFAM" id="SSF53335">
    <property type="entry name" value="S-adenosyl-L-methionine-dependent methyltransferases"/>
    <property type="match status" value="1"/>
</dbReference>
<evidence type="ECO:0000256" key="1">
    <source>
        <dbReference type="ARBA" id="ARBA00022603"/>
    </source>
</evidence>
<proteinExistence type="predicted"/>
<name>A0A9D1CZP0_9FIRM</name>
<feature type="domain" description="Methyltransferase small" evidence="3">
    <location>
        <begin position="26"/>
        <end position="189"/>
    </location>
</feature>
<reference evidence="4" key="2">
    <citation type="journal article" date="2021" name="PeerJ">
        <title>Extensive microbial diversity within the chicken gut microbiome revealed by metagenomics and culture.</title>
        <authorList>
            <person name="Gilroy R."/>
            <person name="Ravi A."/>
            <person name="Getino M."/>
            <person name="Pursley I."/>
            <person name="Horton D.L."/>
            <person name="Alikhan N.F."/>
            <person name="Baker D."/>
            <person name="Gharbi K."/>
            <person name="Hall N."/>
            <person name="Watson M."/>
            <person name="Adriaenssens E.M."/>
            <person name="Foster-Nyarko E."/>
            <person name="Jarju S."/>
            <person name="Secka A."/>
            <person name="Antonio M."/>
            <person name="Oren A."/>
            <person name="Chaudhuri R.R."/>
            <person name="La Ragione R."/>
            <person name="Hildebrand F."/>
            <person name="Pallen M.J."/>
        </authorList>
    </citation>
    <scope>NUCLEOTIDE SEQUENCE</scope>
    <source>
        <strain evidence="4">CHK147-3167</strain>
    </source>
</reference>
<dbReference type="GO" id="GO:0008757">
    <property type="term" value="F:S-adenosylmethionine-dependent methyltransferase activity"/>
    <property type="evidence" value="ECO:0007669"/>
    <property type="project" value="InterPro"/>
</dbReference>